<gene>
    <name evidence="1" type="ORF">NPIL_211641</name>
</gene>
<dbReference type="PANTHER" id="PTHR33327">
    <property type="entry name" value="ENDONUCLEASE"/>
    <property type="match status" value="1"/>
</dbReference>
<sequence>MFNSEEADVLNTKQSVSISRVVFKAPPFWEDDPELWFYKIESQFIMDAISSELPVNLQQILSVFKAQLDEIAEIAEKIHEVSSGNLTIANIESKCPDLNALLAEVSELKEMVREAFRPRRRSGSGSASQSEPITPSALEITIKISAGIIIGLEIEQKDT</sequence>
<name>A0A8X6ITW5_NEPPI</name>
<reference evidence="1" key="1">
    <citation type="submission" date="2020-08" db="EMBL/GenBank/DDBJ databases">
        <title>Multicomponent nature underlies the extraordinary mechanical properties of spider dragline silk.</title>
        <authorList>
            <person name="Kono N."/>
            <person name="Nakamura H."/>
            <person name="Mori M."/>
            <person name="Yoshida Y."/>
            <person name="Ohtoshi R."/>
            <person name="Malay A.D."/>
            <person name="Moran D.A.P."/>
            <person name="Tomita M."/>
            <person name="Numata K."/>
            <person name="Arakawa K."/>
        </authorList>
    </citation>
    <scope>NUCLEOTIDE SEQUENCE</scope>
</reference>
<dbReference type="PANTHER" id="PTHR33327:SF3">
    <property type="entry name" value="RNA-DIRECTED DNA POLYMERASE"/>
    <property type="match status" value="1"/>
</dbReference>
<proteinExistence type="predicted"/>
<dbReference type="AlphaFoldDB" id="A0A8X6ITW5"/>
<evidence type="ECO:0000313" key="1">
    <source>
        <dbReference type="EMBL" id="GFS58916.1"/>
    </source>
</evidence>
<dbReference type="EMBL" id="BMAW01047059">
    <property type="protein sequence ID" value="GFS58916.1"/>
    <property type="molecule type" value="Genomic_DNA"/>
</dbReference>
<organism evidence="1 2">
    <name type="scientific">Nephila pilipes</name>
    <name type="common">Giant wood spider</name>
    <name type="synonym">Nephila maculata</name>
    <dbReference type="NCBI Taxonomy" id="299642"/>
    <lineage>
        <taxon>Eukaryota</taxon>
        <taxon>Metazoa</taxon>
        <taxon>Ecdysozoa</taxon>
        <taxon>Arthropoda</taxon>
        <taxon>Chelicerata</taxon>
        <taxon>Arachnida</taxon>
        <taxon>Araneae</taxon>
        <taxon>Araneomorphae</taxon>
        <taxon>Entelegynae</taxon>
        <taxon>Araneoidea</taxon>
        <taxon>Nephilidae</taxon>
        <taxon>Nephila</taxon>
    </lineage>
</organism>
<evidence type="ECO:0000313" key="2">
    <source>
        <dbReference type="Proteomes" id="UP000887013"/>
    </source>
</evidence>
<dbReference type="OrthoDB" id="6260718at2759"/>
<comment type="caution">
    <text evidence="1">The sequence shown here is derived from an EMBL/GenBank/DDBJ whole genome shotgun (WGS) entry which is preliminary data.</text>
</comment>
<keyword evidence="2" id="KW-1185">Reference proteome</keyword>
<dbReference type="Proteomes" id="UP000887013">
    <property type="component" value="Unassembled WGS sequence"/>
</dbReference>
<accession>A0A8X6ITW5</accession>
<protein>
    <submittedName>
        <fullName evidence="1">Uncharacterized protein</fullName>
    </submittedName>
</protein>